<dbReference type="CDD" id="cd01650">
    <property type="entry name" value="RT_nLTR_like"/>
    <property type="match status" value="1"/>
</dbReference>
<dbReference type="SUPFAM" id="SSF56672">
    <property type="entry name" value="DNA/RNA polymerases"/>
    <property type="match status" value="1"/>
</dbReference>
<comment type="caution">
    <text evidence="2">The sequence shown here is derived from an EMBL/GenBank/DDBJ whole genome shotgun (WGS) entry which is preliminary data.</text>
</comment>
<dbReference type="InterPro" id="IPR043502">
    <property type="entry name" value="DNA/RNA_pol_sf"/>
</dbReference>
<protein>
    <submittedName>
        <fullName evidence="2">LINE-1 retrotransposable element O protein</fullName>
    </submittedName>
</protein>
<name>A0AAW2VYF6_9LAMI</name>
<gene>
    <name evidence="2" type="ORF">Slati_2742100</name>
</gene>
<feature type="domain" description="Reverse transcriptase" evidence="1">
    <location>
        <begin position="1"/>
        <end position="203"/>
    </location>
</feature>
<dbReference type="PANTHER" id="PTHR33116">
    <property type="entry name" value="REVERSE TRANSCRIPTASE ZINC-BINDING DOMAIN-CONTAINING PROTEIN-RELATED-RELATED"/>
    <property type="match status" value="1"/>
</dbReference>
<proteinExistence type="predicted"/>
<dbReference type="Pfam" id="PF13966">
    <property type="entry name" value="zf-RVT"/>
    <property type="match status" value="1"/>
</dbReference>
<evidence type="ECO:0000259" key="1">
    <source>
        <dbReference type="PROSITE" id="PS50878"/>
    </source>
</evidence>
<evidence type="ECO:0000313" key="2">
    <source>
        <dbReference type="EMBL" id="KAL0434078.1"/>
    </source>
</evidence>
<reference evidence="2" key="1">
    <citation type="submission" date="2020-06" db="EMBL/GenBank/DDBJ databases">
        <authorList>
            <person name="Li T."/>
            <person name="Hu X."/>
            <person name="Zhang T."/>
            <person name="Song X."/>
            <person name="Zhang H."/>
            <person name="Dai N."/>
            <person name="Sheng W."/>
            <person name="Hou X."/>
            <person name="Wei L."/>
        </authorList>
    </citation>
    <scope>NUCLEOTIDE SEQUENCE</scope>
    <source>
        <strain evidence="2">KEN1</strain>
        <tissue evidence="2">Leaf</tissue>
    </source>
</reference>
<reference evidence="2" key="2">
    <citation type="journal article" date="2024" name="Plant">
        <title>Genomic evolution and insights into agronomic trait innovations of Sesamum species.</title>
        <authorList>
            <person name="Miao H."/>
            <person name="Wang L."/>
            <person name="Qu L."/>
            <person name="Liu H."/>
            <person name="Sun Y."/>
            <person name="Le M."/>
            <person name="Wang Q."/>
            <person name="Wei S."/>
            <person name="Zheng Y."/>
            <person name="Lin W."/>
            <person name="Duan Y."/>
            <person name="Cao H."/>
            <person name="Xiong S."/>
            <person name="Wang X."/>
            <person name="Wei L."/>
            <person name="Li C."/>
            <person name="Ma Q."/>
            <person name="Ju M."/>
            <person name="Zhao R."/>
            <person name="Li G."/>
            <person name="Mu C."/>
            <person name="Tian Q."/>
            <person name="Mei H."/>
            <person name="Zhang T."/>
            <person name="Gao T."/>
            <person name="Zhang H."/>
        </authorList>
    </citation>
    <scope>NUCLEOTIDE SEQUENCE</scope>
    <source>
        <strain evidence="2">KEN1</strain>
    </source>
</reference>
<dbReference type="InterPro" id="IPR026960">
    <property type="entry name" value="RVT-Znf"/>
</dbReference>
<dbReference type="PROSITE" id="PS50878">
    <property type="entry name" value="RT_POL"/>
    <property type="match status" value="1"/>
</dbReference>
<dbReference type="PANTHER" id="PTHR33116:SF76">
    <property type="entry name" value="DUF4283 DOMAIN-CONTAINING PROTEIN"/>
    <property type="match status" value="1"/>
</dbReference>
<accession>A0AAW2VYF6</accession>
<dbReference type="EMBL" id="JACGWN010000009">
    <property type="protein sequence ID" value="KAL0434078.1"/>
    <property type="molecule type" value="Genomic_DNA"/>
</dbReference>
<dbReference type="AlphaFoldDB" id="A0AAW2VYF6"/>
<dbReference type="Pfam" id="PF00078">
    <property type="entry name" value="RVT_1"/>
    <property type="match status" value="1"/>
</dbReference>
<dbReference type="InterPro" id="IPR000477">
    <property type="entry name" value="RT_dom"/>
</dbReference>
<organism evidence="2">
    <name type="scientific">Sesamum latifolium</name>
    <dbReference type="NCBI Taxonomy" id="2727402"/>
    <lineage>
        <taxon>Eukaryota</taxon>
        <taxon>Viridiplantae</taxon>
        <taxon>Streptophyta</taxon>
        <taxon>Embryophyta</taxon>
        <taxon>Tracheophyta</taxon>
        <taxon>Spermatophyta</taxon>
        <taxon>Magnoliopsida</taxon>
        <taxon>eudicotyledons</taxon>
        <taxon>Gunneridae</taxon>
        <taxon>Pentapetalae</taxon>
        <taxon>asterids</taxon>
        <taxon>lamiids</taxon>
        <taxon>Lamiales</taxon>
        <taxon>Pedaliaceae</taxon>
        <taxon>Sesamum</taxon>
    </lineage>
</organism>
<sequence>MRGVLDRLISPSQNAFVPGRSIGDNILLAQKLFHSYNQSHLPPRCVLKVDLRKAYDTVEWDFLRAVLTLFGGTGVEECVTTPSYSVCLNGSPHGFFRGALGLRQGDPMSPYLFMLVMEVLTLIIHQFIDQDGGFSYHWRCDEVQLFQLGFADDLLLLSRADTSSIRIFQRGLAVFNDLSGLHVNPQKSHLILSRSGRLIGKCFFLLWDFPRDNFLSGIWAYHCWPPALQVYWAMAFILPKTVIREIEKRLRSFLWKGCTSVGYAKVSWQQAFVEGHVGRSLFHLGGLDNPYRLRGASIWTVSDQSGSWGWRKLVRLRVHMRSFTTYRIGPGSSFSLWHDPWHDLGPLILRFPSGSQHSSTSSTALLSTVIQDGSWHWPPITNMESIDITHCLPAIHGGQDRILWTGPGASFSSAAAYTIFHPPGPKVDWSSLLVGSLKIPRHRFILWLALLGRLSMLDKPWLQHLGTDCILCRATMPETHSHLFFLCPFAADCLREIRATVIFNWPYSSWDTTIQWAAARWRGKHVVNASYKALLASIVYHIWEERNRRIFQQTVRTPVIIARIIISEIRDLILCKQMVNSISKRGLYRLWRIPWPVEGMHASDPVVVPLYLFNAIYHYRKKV</sequence>